<dbReference type="Proteomes" id="UP000348942">
    <property type="component" value="Chromosome 1"/>
</dbReference>
<dbReference type="EMBL" id="CP045699">
    <property type="protein sequence ID" value="QGA64942.1"/>
    <property type="molecule type" value="Genomic_DNA"/>
</dbReference>
<gene>
    <name evidence="8" type="primary">thiD</name>
    <name evidence="8" type="ORF">GFB47_05665</name>
</gene>
<keyword evidence="3 8" id="KW-0808">Transferase</keyword>
<evidence type="ECO:0000313" key="9">
    <source>
        <dbReference type="Proteomes" id="UP000348942"/>
    </source>
</evidence>
<sequence length="291" mass="30815">MSNTNKPLSHHTPRSTLNAVSSNIANVLTIAGSDSGGGAGIQADIKAISATGSFACSVITSLTAQNTQGVSEILAVNAEFVGLQLDAVFSDINISAVKIGMLNDASVIKVIAQKLQQYQPQYVVLDPVMVATSGDALIEKAAIQILVDELFPFVTVLTPNLPEAALLLGCDTPKYESEIEAFIHKLQSHPRFKQVKTLLKGGHFTGEHSCDWLIDGNKITRFSHPRIATKNTHGTGCTLSSAIASYLAQGMPLSEAISQAKMYISDALTAADQLTVGKGSGPVHHFHAFYG</sequence>
<dbReference type="GO" id="GO:0009229">
    <property type="term" value="P:thiamine diphosphate biosynthetic process"/>
    <property type="evidence" value="ECO:0007669"/>
    <property type="project" value="UniProtKB-UniPathway"/>
</dbReference>
<name>A0A5Q0TCN0_9VIBR</name>
<keyword evidence="5 8" id="KW-0418">Kinase</keyword>
<dbReference type="Pfam" id="PF08543">
    <property type="entry name" value="Phos_pyr_kin"/>
    <property type="match status" value="1"/>
</dbReference>
<keyword evidence="4" id="KW-0547">Nucleotide-binding</keyword>
<proteinExistence type="predicted"/>
<evidence type="ECO:0000256" key="4">
    <source>
        <dbReference type="ARBA" id="ARBA00022741"/>
    </source>
</evidence>
<dbReference type="RefSeq" id="WP_153447092.1">
    <property type="nucleotide sequence ID" value="NZ_CP045699.1"/>
</dbReference>
<keyword evidence="6" id="KW-0067">ATP-binding</keyword>
<dbReference type="PANTHER" id="PTHR20858">
    <property type="entry name" value="PHOSPHOMETHYLPYRIMIDINE KINASE"/>
    <property type="match status" value="1"/>
</dbReference>
<dbReference type="GO" id="GO:0008972">
    <property type="term" value="F:phosphomethylpyrimidine kinase activity"/>
    <property type="evidence" value="ECO:0007669"/>
    <property type="project" value="InterPro"/>
</dbReference>
<evidence type="ECO:0000256" key="6">
    <source>
        <dbReference type="ARBA" id="ARBA00022840"/>
    </source>
</evidence>
<dbReference type="GO" id="GO:0005524">
    <property type="term" value="F:ATP binding"/>
    <property type="evidence" value="ECO:0007669"/>
    <property type="project" value="UniProtKB-KW"/>
</dbReference>
<organism evidence="8 9">
    <name type="scientific">Vibrio algicola</name>
    <dbReference type="NCBI Taxonomy" id="2662262"/>
    <lineage>
        <taxon>Bacteria</taxon>
        <taxon>Pseudomonadati</taxon>
        <taxon>Pseudomonadota</taxon>
        <taxon>Gammaproteobacteria</taxon>
        <taxon>Vibrionales</taxon>
        <taxon>Vibrionaceae</taxon>
        <taxon>Vibrio</taxon>
    </lineage>
</organism>
<dbReference type="PANTHER" id="PTHR20858:SF17">
    <property type="entry name" value="HYDROXYMETHYLPYRIMIDINE_PHOSPHOMETHYLPYRIMIDINE KINASE THI20-RELATED"/>
    <property type="match status" value="1"/>
</dbReference>
<dbReference type="FunFam" id="3.40.1190.20:FF:000003">
    <property type="entry name" value="Phosphomethylpyrimidine kinase ThiD"/>
    <property type="match status" value="1"/>
</dbReference>
<dbReference type="GO" id="GO:0008902">
    <property type="term" value="F:hydroxymethylpyrimidine kinase activity"/>
    <property type="evidence" value="ECO:0007669"/>
    <property type="project" value="UniProtKB-EC"/>
</dbReference>
<dbReference type="AlphaFoldDB" id="A0A5Q0TCN0"/>
<evidence type="ECO:0000256" key="2">
    <source>
        <dbReference type="ARBA" id="ARBA00012135"/>
    </source>
</evidence>
<dbReference type="UniPathway" id="UPA00060">
    <property type="reaction ID" value="UER00138"/>
</dbReference>
<keyword evidence="9" id="KW-1185">Reference proteome</keyword>
<dbReference type="Gene3D" id="3.40.1190.20">
    <property type="match status" value="1"/>
</dbReference>
<dbReference type="CDD" id="cd01169">
    <property type="entry name" value="HMPP_kinase"/>
    <property type="match status" value="1"/>
</dbReference>
<evidence type="ECO:0000256" key="3">
    <source>
        <dbReference type="ARBA" id="ARBA00022679"/>
    </source>
</evidence>
<feature type="domain" description="Pyridoxamine kinase/Phosphomethylpyrimidine kinase" evidence="7">
    <location>
        <begin position="34"/>
        <end position="284"/>
    </location>
</feature>
<dbReference type="InterPro" id="IPR004399">
    <property type="entry name" value="HMP/HMP-P_kinase_dom"/>
</dbReference>
<comment type="pathway">
    <text evidence="1">Cofactor biosynthesis; thiamine diphosphate biosynthesis.</text>
</comment>
<accession>A0A5Q0TCN0</accession>
<dbReference type="GO" id="GO:0009228">
    <property type="term" value="P:thiamine biosynthetic process"/>
    <property type="evidence" value="ECO:0007669"/>
    <property type="project" value="InterPro"/>
</dbReference>
<evidence type="ECO:0000259" key="7">
    <source>
        <dbReference type="Pfam" id="PF08543"/>
    </source>
</evidence>
<protein>
    <recommendedName>
        <fullName evidence="2">hydroxymethylpyrimidine kinase</fullName>
        <ecNumber evidence="2">2.7.1.49</ecNumber>
    </recommendedName>
</protein>
<dbReference type="InterPro" id="IPR029056">
    <property type="entry name" value="Ribokinase-like"/>
</dbReference>
<dbReference type="GO" id="GO:0005829">
    <property type="term" value="C:cytosol"/>
    <property type="evidence" value="ECO:0007669"/>
    <property type="project" value="TreeGrafter"/>
</dbReference>
<dbReference type="InterPro" id="IPR013749">
    <property type="entry name" value="PM/HMP-P_kinase-1"/>
</dbReference>
<evidence type="ECO:0000256" key="5">
    <source>
        <dbReference type="ARBA" id="ARBA00022777"/>
    </source>
</evidence>
<evidence type="ECO:0000256" key="1">
    <source>
        <dbReference type="ARBA" id="ARBA00004948"/>
    </source>
</evidence>
<dbReference type="NCBIfam" id="TIGR00097">
    <property type="entry name" value="HMP-P_kinase"/>
    <property type="match status" value="1"/>
</dbReference>
<reference evidence="8 9" key="1">
    <citation type="submission" date="2019-10" db="EMBL/GenBank/DDBJ databases">
        <title>Vibrio sp. nov., isolated from Coralline algae surface.</title>
        <authorList>
            <person name="Geng Y."/>
            <person name="Zhang X."/>
        </authorList>
    </citation>
    <scope>NUCLEOTIDE SEQUENCE [LARGE SCALE GENOMIC DNA]</scope>
    <source>
        <strain evidence="8 9">SM1977</strain>
    </source>
</reference>
<evidence type="ECO:0000313" key="8">
    <source>
        <dbReference type="EMBL" id="QGA64942.1"/>
    </source>
</evidence>
<dbReference type="EC" id="2.7.1.49" evidence="2"/>
<dbReference type="SUPFAM" id="SSF53613">
    <property type="entry name" value="Ribokinase-like"/>
    <property type="match status" value="1"/>
</dbReference>